<evidence type="ECO:0000313" key="2">
    <source>
        <dbReference type="Proteomes" id="UP000623681"/>
    </source>
</evidence>
<evidence type="ECO:0000313" key="1">
    <source>
        <dbReference type="EMBL" id="MBL4931859.1"/>
    </source>
</evidence>
<organism evidence="1 2">
    <name type="scientific">Clostridium paridis</name>
    <dbReference type="NCBI Taxonomy" id="2803863"/>
    <lineage>
        <taxon>Bacteria</taxon>
        <taxon>Bacillati</taxon>
        <taxon>Bacillota</taxon>
        <taxon>Clostridia</taxon>
        <taxon>Eubacteriales</taxon>
        <taxon>Clostridiaceae</taxon>
        <taxon>Clostridium</taxon>
    </lineage>
</organism>
<dbReference type="InterPro" id="IPR029060">
    <property type="entry name" value="PIN-like_dom_sf"/>
</dbReference>
<dbReference type="EMBL" id="JAESWA010000022">
    <property type="protein sequence ID" value="MBL4931859.1"/>
    <property type="molecule type" value="Genomic_DNA"/>
</dbReference>
<comment type="caution">
    <text evidence="1">The sequence shown here is derived from an EMBL/GenBank/DDBJ whole genome shotgun (WGS) entry which is preliminary data.</text>
</comment>
<proteinExistence type="predicted"/>
<dbReference type="SUPFAM" id="SSF88723">
    <property type="entry name" value="PIN domain-like"/>
    <property type="match status" value="1"/>
</dbReference>
<reference evidence="1" key="1">
    <citation type="submission" date="2021-01" db="EMBL/GenBank/DDBJ databases">
        <title>Genome public.</title>
        <authorList>
            <person name="Liu C."/>
            <person name="Sun Q."/>
        </authorList>
    </citation>
    <scope>NUCLEOTIDE SEQUENCE</scope>
    <source>
        <strain evidence="1">YIM B02565</strain>
    </source>
</reference>
<name>A0A937K4G6_9CLOT</name>
<dbReference type="AlphaFoldDB" id="A0A937K4G6"/>
<gene>
    <name evidence="1" type="ORF">JK634_08585</name>
</gene>
<dbReference type="Proteomes" id="UP000623681">
    <property type="component" value="Unassembled WGS sequence"/>
</dbReference>
<dbReference type="RefSeq" id="WP_202767242.1">
    <property type="nucleotide sequence ID" value="NZ_JAESWA010000022.1"/>
</dbReference>
<evidence type="ECO:0008006" key="3">
    <source>
        <dbReference type="Google" id="ProtNLM"/>
    </source>
</evidence>
<protein>
    <recommendedName>
        <fullName evidence="3">PIN domain-containing protein</fullName>
    </recommendedName>
</protein>
<dbReference type="Gene3D" id="3.40.50.1010">
    <property type="entry name" value="5'-nuclease"/>
    <property type="match status" value="1"/>
</dbReference>
<keyword evidence="2" id="KW-1185">Reference proteome</keyword>
<sequence length="149" mass="17482">MIKYLLDTNVIIGLWSKYPNVLDKLIRDDNITIIREISEELVIKERKIYKGQEVLSERFCNLLTFIKDIDKSGIEEFYEMLHIKYSMKGNAYFEEVNKLSRIDLIILYACTLEESLILITEDRKLFNAAGIILGEKRVMTLNTLIENLQ</sequence>
<accession>A0A937K4G6</accession>